<dbReference type="Pfam" id="PF03171">
    <property type="entry name" value="2OG-FeII_Oxy"/>
    <property type="match status" value="1"/>
</dbReference>
<dbReference type="InterPro" id="IPR026992">
    <property type="entry name" value="DIOX_N"/>
</dbReference>
<evidence type="ECO:0000313" key="6">
    <source>
        <dbReference type="Proteomes" id="UP000007322"/>
    </source>
</evidence>
<name>G2QDJ8_THET4</name>
<dbReference type="VEuPathDB" id="FungiDB:MYCTH_81347"/>
<organism evidence="5 6">
    <name type="scientific">Thermothelomyces thermophilus (strain ATCC 42464 / BCRC 31852 / DSM 1799)</name>
    <name type="common">Sporotrichum thermophile</name>
    <dbReference type="NCBI Taxonomy" id="573729"/>
    <lineage>
        <taxon>Eukaryota</taxon>
        <taxon>Fungi</taxon>
        <taxon>Dikarya</taxon>
        <taxon>Ascomycota</taxon>
        <taxon>Pezizomycotina</taxon>
        <taxon>Sordariomycetes</taxon>
        <taxon>Sordariomycetidae</taxon>
        <taxon>Sordariales</taxon>
        <taxon>Chaetomiaceae</taxon>
        <taxon>Thermothelomyces</taxon>
    </lineage>
</organism>
<evidence type="ECO:0000256" key="1">
    <source>
        <dbReference type="ARBA" id="ARBA00008056"/>
    </source>
</evidence>
<reference evidence="5 6" key="1">
    <citation type="journal article" date="2011" name="Nat. Biotechnol.">
        <title>Comparative genomic analysis of the thermophilic biomass-degrading fungi Myceliophthora thermophila and Thielavia terrestris.</title>
        <authorList>
            <person name="Berka R.M."/>
            <person name="Grigoriev I.V."/>
            <person name="Otillar R."/>
            <person name="Salamov A."/>
            <person name="Grimwood J."/>
            <person name="Reid I."/>
            <person name="Ishmael N."/>
            <person name="John T."/>
            <person name="Darmond C."/>
            <person name="Moisan M.-C."/>
            <person name="Henrissat B."/>
            <person name="Coutinho P.M."/>
            <person name="Lombard V."/>
            <person name="Natvig D.O."/>
            <person name="Lindquist E."/>
            <person name="Schmutz J."/>
            <person name="Lucas S."/>
            <person name="Harris P."/>
            <person name="Powlowski J."/>
            <person name="Bellemare A."/>
            <person name="Taylor D."/>
            <person name="Butler G."/>
            <person name="de Vries R.P."/>
            <person name="Allijn I.E."/>
            <person name="van den Brink J."/>
            <person name="Ushinsky S."/>
            <person name="Storms R."/>
            <person name="Powell A.J."/>
            <person name="Paulsen I.T."/>
            <person name="Elbourne L.D.H."/>
            <person name="Baker S.E."/>
            <person name="Magnuson J."/>
            <person name="LaBoissiere S."/>
            <person name="Clutterbuck A.J."/>
            <person name="Martinez D."/>
            <person name="Wogulis M."/>
            <person name="de Leon A.L."/>
            <person name="Rey M.W."/>
            <person name="Tsang A."/>
        </authorList>
    </citation>
    <scope>NUCLEOTIDE SEQUENCE [LARGE SCALE GENOMIC DNA]</scope>
    <source>
        <strain evidence="6">ATCC 42464 / BCRC 31852 / DSM 1799</strain>
    </source>
</reference>
<dbReference type="InterPro" id="IPR027443">
    <property type="entry name" value="IPNS-like_sf"/>
</dbReference>
<evidence type="ECO:0000256" key="2">
    <source>
        <dbReference type="RuleBase" id="RU003682"/>
    </source>
</evidence>
<dbReference type="Proteomes" id="UP000007322">
    <property type="component" value="Chromosome 3"/>
</dbReference>
<dbReference type="SUPFAM" id="SSF51197">
    <property type="entry name" value="Clavaminate synthase-like"/>
    <property type="match status" value="1"/>
</dbReference>
<comment type="similarity">
    <text evidence="1 2">Belongs to the iron/ascorbate-dependent oxidoreductase family.</text>
</comment>
<dbReference type="PRINTS" id="PR00682">
    <property type="entry name" value="IPNSYNTHASE"/>
</dbReference>
<dbReference type="OMA" id="FWHVGRE"/>
<keyword evidence="6" id="KW-1185">Reference proteome</keyword>
<keyword evidence="2" id="KW-0479">Metal-binding</keyword>
<dbReference type="InParanoid" id="G2QDJ8"/>
<sequence length="349" mass="38593">MEKAAVQQDGLLIPLIDFSKFLNGSPSQKAETAKAVLAGFQTAGFIYLSNIPIPASTVTQAFDTSAKFFRLPDSVKESLSWTTPEANRGYSAPGREKVTQLKSAADVSALRTSIPDIKETFEIGRDDEPAYPNRWPPESDPESGSGPGHGEITGFRQIMTSFFDALSELHTSVMRAIALGMDLPETFFDRFVCDRDNTLRLLHYPAVRKELFQISPGQVRAGEHSDYGTLTFLFQDDRGGLQVQSPSGKFIDATPMEGTCVVNAGDLLARWSNDTIKSTVHRVVEPPRKEGEAQNGEVYPDRYSIGFFCNPNFKDYIEAIPGTYVTEADKKYEGITSGEYLVQRLKATY</sequence>
<dbReference type="Pfam" id="PF14226">
    <property type="entry name" value="DIOX_N"/>
    <property type="match status" value="1"/>
</dbReference>
<dbReference type="OrthoDB" id="288590at2759"/>
<dbReference type="GO" id="GO:0016491">
    <property type="term" value="F:oxidoreductase activity"/>
    <property type="evidence" value="ECO:0007669"/>
    <property type="project" value="UniProtKB-KW"/>
</dbReference>
<dbReference type="RefSeq" id="XP_003662755.1">
    <property type="nucleotide sequence ID" value="XM_003662707.1"/>
</dbReference>
<keyword evidence="2" id="KW-0408">Iron</keyword>
<evidence type="ECO:0000313" key="5">
    <source>
        <dbReference type="EMBL" id="AEO57510.1"/>
    </source>
</evidence>
<dbReference type="GeneID" id="11507381"/>
<dbReference type="HOGENOM" id="CLU_010119_6_1_1"/>
<dbReference type="GO" id="GO:0044283">
    <property type="term" value="P:small molecule biosynthetic process"/>
    <property type="evidence" value="ECO:0007669"/>
    <property type="project" value="UniProtKB-ARBA"/>
</dbReference>
<feature type="domain" description="Fe2OG dioxygenase" evidence="4">
    <location>
        <begin position="195"/>
        <end position="311"/>
    </location>
</feature>
<dbReference type="Gene3D" id="2.60.120.330">
    <property type="entry name" value="B-lactam Antibiotic, Isopenicillin N Synthase, Chain"/>
    <property type="match status" value="1"/>
</dbReference>
<dbReference type="FunFam" id="2.60.120.330:FF:000030">
    <property type="entry name" value="Thymine dioxygenase"/>
    <property type="match status" value="1"/>
</dbReference>
<dbReference type="AlphaFoldDB" id="G2QDJ8"/>
<accession>G2QDJ8</accession>
<dbReference type="InterPro" id="IPR050231">
    <property type="entry name" value="Iron_ascorbate_oxido_reductase"/>
</dbReference>
<proteinExistence type="inferred from homology"/>
<dbReference type="EMBL" id="CP003004">
    <property type="protein sequence ID" value="AEO57510.1"/>
    <property type="molecule type" value="Genomic_DNA"/>
</dbReference>
<dbReference type="InterPro" id="IPR044861">
    <property type="entry name" value="IPNS-like_FE2OG_OXY"/>
</dbReference>
<evidence type="ECO:0000259" key="4">
    <source>
        <dbReference type="PROSITE" id="PS51471"/>
    </source>
</evidence>
<dbReference type="GO" id="GO:0046872">
    <property type="term" value="F:metal ion binding"/>
    <property type="evidence" value="ECO:0007669"/>
    <property type="project" value="UniProtKB-KW"/>
</dbReference>
<dbReference type="KEGG" id="mtm:MYCTH_81347"/>
<dbReference type="PANTHER" id="PTHR47990">
    <property type="entry name" value="2-OXOGLUTARATE (2OG) AND FE(II)-DEPENDENT OXYGENASE SUPERFAMILY PROTEIN-RELATED"/>
    <property type="match status" value="1"/>
</dbReference>
<dbReference type="InterPro" id="IPR005123">
    <property type="entry name" value="Oxoglu/Fe-dep_dioxygenase_dom"/>
</dbReference>
<dbReference type="eggNOG" id="KOG0143">
    <property type="taxonomic scope" value="Eukaryota"/>
</dbReference>
<gene>
    <name evidence="5" type="ORF">MYCTH_81347</name>
</gene>
<evidence type="ECO:0000256" key="3">
    <source>
        <dbReference type="SAM" id="MobiDB-lite"/>
    </source>
</evidence>
<feature type="region of interest" description="Disordered" evidence="3">
    <location>
        <begin position="125"/>
        <end position="151"/>
    </location>
</feature>
<dbReference type="PROSITE" id="PS51471">
    <property type="entry name" value="FE2OG_OXY"/>
    <property type="match status" value="1"/>
</dbReference>
<protein>
    <submittedName>
        <fullName evidence="5">Oxygenase</fullName>
    </submittedName>
</protein>
<keyword evidence="2" id="KW-0560">Oxidoreductase</keyword>